<dbReference type="EMBL" id="LT882677">
    <property type="protein sequence ID" value="SMY21294.1"/>
    <property type="molecule type" value="Genomic_DNA"/>
</dbReference>
<evidence type="ECO:0000313" key="2">
    <source>
        <dbReference type="EMBL" id="SMY21294.1"/>
    </source>
</evidence>
<evidence type="ECO:0008006" key="4">
    <source>
        <dbReference type="Google" id="ProtNLM"/>
    </source>
</evidence>
<organism evidence="2 3">
    <name type="scientific">Zymoseptoria tritici ST99CH_1A5</name>
    <dbReference type="NCBI Taxonomy" id="1276529"/>
    <lineage>
        <taxon>Eukaryota</taxon>
        <taxon>Fungi</taxon>
        <taxon>Dikarya</taxon>
        <taxon>Ascomycota</taxon>
        <taxon>Pezizomycotina</taxon>
        <taxon>Dothideomycetes</taxon>
        <taxon>Dothideomycetidae</taxon>
        <taxon>Mycosphaerellales</taxon>
        <taxon>Mycosphaerellaceae</taxon>
        <taxon>Zymoseptoria</taxon>
    </lineage>
</organism>
<reference evidence="2 3" key="1">
    <citation type="submission" date="2016-10" db="EMBL/GenBank/DDBJ databases">
        <authorList>
            <person name="Varghese N."/>
        </authorList>
    </citation>
    <scope>NUCLEOTIDE SEQUENCE [LARGE SCALE GENOMIC DNA]</scope>
</reference>
<name>A0A1Y6L9X4_ZYMTR</name>
<dbReference type="Proteomes" id="UP000215453">
    <property type="component" value="Chromosome 2"/>
</dbReference>
<evidence type="ECO:0000313" key="3">
    <source>
        <dbReference type="Proteomes" id="UP000215453"/>
    </source>
</evidence>
<sequence>MSASTPMSFLDLPGELRNLVYDHIIDEVDPSQLIAIIRNAPPGTDQTNPLDLPGQLRNLMHALTFRGGFPSQPIPINSDTPPQTDEDSPFGVVPPSNRNGTALLRISKQIHRELSTQIHERRRIALWLHDSVTRQPHALAHFESELDGFLAETSGAKIQHLDIGLFDRLPELAVELAAPKMTSHERIQRLRAHSVASEAAGFDRSKAAENRKRLLDAAERLSSVLTNVRSITLHDHYDHLITAAEGPVHYVERMAKFFPKLTELVLVEPAPTGQCQRFVFCEGRPLFGPRGPPLQPPVGIASRIRLKDALKKGLLERKIFFDPKLDEEE</sequence>
<gene>
    <name evidence="2" type="ORF">ZT1A5_G2731</name>
</gene>
<feature type="region of interest" description="Disordered" evidence="1">
    <location>
        <begin position="70"/>
        <end position="95"/>
    </location>
</feature>
<dbReference type="AlphaFoldDB" id="A0A1Y6L9X4"/>
<feature type="compositionally biased region" description="Polar residues" evidence="1">
    <location>
        <begin position="74"/>
        <end position="83"/>
    </location>
</feature>
<evidence type="ECO:0000256" key="1">
    <source>
        <dbReference type="SAM" id="MobiDB-lite"/>
    </source>
</evidence>
<protein>
    <recommendedName>
        <fullName evidence="4">F-box domain-containing protein</fullName>
    </recommendedName>
</protein>
<proteinExistence type="predicted"/>
<accession>A0A1Y6L9X4</accession>